<gene>
    <name evidence="2" type="ORF">PGTG_07436</name>
</gene>
<evidence type="ECO:0000256" key="1">
    <source>
        <dbReference type="SAM" id="MobiDB-lite"/>
    </source>
</evidence>
<dbReference type="GeneID" id="10534401"/>
<sequence>MARCELQKDKEDNLVEQKGTNFFLPNGALIPWDSSRPIQHVVASFQPSRATSSQAALDASPSFKVGCGSLQPWYPPAVSSQTFAGAYESDPAVWKRHEASKPYKAPATPPASAWRVPKKVSACY</sequence>
<reference key="1">
    <citation type="submission" date="2007-01" db="EMBL/GenBank/DDBJ databases">
        <title>The Genome Sequence of Puccinia graminis f. sp. tritici Strain CRL 75-36-700-3.</title>
        <authorList>
            <consortium name="The Broad Institute Genome Sequencing Platform"/>
            <person name="Birren B."/>
            <person name="Lander E."/>
            <person name="Galagan J."/>
            <person name="Nusbaum C."/>
            <person name="Devon K."/>
            <person name="Cuomo C."/>
            <person name="Jaffe D."/>
            <person name="Butler J."/>
            <person name="Alvarez P."/>
            <person name="Gnerre S."/>
            <person name="Grabherr M."/>
            <person name="Mauceli E."/>
            <person name="Brockman W."/>
            <person name="Young S."/>
            <person name="LaButti K."/>
            <person name="Sykes S."/>
            <person name="DeCaprio D."/>
            <person name="Crawford M."/>
            <person name="Koehrsen M."/>
            <person name="Engels R."/>
            <person name="Montgomery P."/>
            <person name="Pearson M."/>
            <person name="Howarth C."/>
            <person name="Larson L."/>
            <person name="White J."/>
            <person name="Zeng Q."/>
            <person name="Kodira C."/>
            <person name="Yandava C."/>
            <person name="Alvarado L."/>
            <person name="O'Leary S."/>
            <person name="Szabo L."/>
            <person name="Dean R."/>
            <person name="Schein J."/>
        </authorList>
    </citation>
    <scope>NUCLEOTIDE SEQUENCE</scope>
    <source>
        <strain>CRL 75-36-700-3</strain>
    </source>
</reference>
<organism evidence="2 3">
    <name type="scientific">Puccinia graminis f. sp. tritici (strain CRL 75-36-700-3 / race SCCL)</name>
    <name type="common">Black stem rust fungus</name>
    <dbReference type="NCBI Taxonomy" id="418459"/>
    <lineage>
        <taxon>Eukaryota</taxon>
        <taxon>Fungi</taxon>
        <taxon>Dikarya</taxon>
        <taxon>Basidiomycota</taxon>
        <taxon>Pucciniomycotina</taxon>
        <taxon>Pucciniomycetes</taxon>
        <taxon>Pucciniales</taxon>
        <taxon>Pucciniaceae</taxon>
        <taxon>Puccinia</taxon>
    </lineage>
</organism>
<feature type="region of interest" description="Disordered" evidence="1">
    <location>
        <begin position="100"/>
        <end position="124"/>
    </location>
</feature>
<protein>
    <submittedName>
        <fullName evidence="2">Uncharacterized protein</fullName>
    </submittedName>
</protein>
<dbReference type="VEuPathDB" id="FungiDB:PGTG_07436"/>
<dbReference type="KEGG" id="pgr:PGTG_07436"/>
<dbReference type="Proteomes" id="UP000008783">
    <property type="component" value="Unassembled WGS sequence"/>
</dbReference>
<evidence type="ECO:0000313" key="3">
    <source>
        <dbReference type="Proteomes" id="UP000008783"/>
    </source>
</evidence>
<proteinExistence type="predicted"/>
<keyword evidence="3" id="KW-1185">Reference proteome</keyword>
<dbReference type="OrthoDB" id="2519218at2759"/>
<dbReference type="EMBL" id="DS178281">
    <property type="protein sequence ID" value="EFP82039.2"/>
    <property type="molecule type" value="Genomic_DNA"/>
</dbReference>
<accession>E3KCU6</accession>
<evidence type="ECO:0000313" key="2">
    <source>
        <dbReference type="EMBL" id="EFP82039.2"/>
    </source>
</evidence>
<name>E3KCU6_PUCGT</name>
<dbReference type="AlphaFoldDB" id="E3KCU6"/>
<dbReference type="InParanoid" id="E3KCU6"/>
<dbReference type="RefSeq" id="XP_003326458.2">
    <property type="nucleotide sequence ID" value="XM_003326410.2"/>
</dbReference>
<reference evidence="3" key="2">
    <citation type="journal article" date="2011" name="Proc. Natl. Acad. Sci. U.S.A.">
        <title>Obligate biotrophy features unraveled by the genomic analysis of rust fungi.</title>
        <authorList>
            <person name="Duplessis S."/>
            <person name="Cuomo C.A."/>
            <person name="Lin Y.-C."/>
            <person name="Aerts A."/>
            <person name="Tisserant E."/>
            <person name="Veneault-Fourrey C."/>
            <person name="Joly D.L."/>
            <person name="Hacquard S."/>
            <person name="Amselem J."/>
            <person name="Cantarel B.L."/>
            <person name="Chiu R."/>
            <person name="Coutinho P.M."/>
            <person name="Feau N."/>
            <person name="Field M."/>
            <person name="Frey P."/>
            <person name="Gelhaye E."/>
            <person name="Goldberg J."/>
            <person name="Grabherr M.G."/>
            <person name="Kodira C.D."/>
            <person name="Kohler A."/>
            <person name="Kuees U."/>
            <person name="Lindquist E.A."/>
            <person name="Lucas S.M."/>
            <person name="Mago R."/>
            <person name="Mauceli E."/>
            <person name="Morin E."/>
            <person name="Murat C."/>
            <person name="Pangilinan J.L."/>
            <person name="Park R."/>
            <person name="Pearson M."/>
            <person name="Quesneville H."/>
            <person name="Rouhier N."/>
            <person name="Sakthikumar S."/>
            <person name="Salamov A.A."/>
            <person name="Schmutz J."/>
            <person name="Selles B."/>
            <person name="Shapiro H."/>
            <person name="Tanguay P."/>
            <person name="Tuskan G.A."/>
            <person name="Henrissat B."/>
            <person name="Van de Peer Y."/>
            <person name="Rouze P."/>
            <person name="Ellis J.G."/>
            <person name="Dodds P.N."/>
            <person name="Schein J.E."/>
            <person name="Zhong S."/>
            <person name="Hamelin R.C."/>
            <person name="Grigoriev I.V."/>
            <person name="Szabo L.J."/>
            <person name="Martin F."/>
        </authorList>
    </citation>
    <scope>NUCLEOTIDE SEQUENCE [LARGE SCALE GENOMIC DNA]</scope>
    <source>
        <strain evidence="3">CRL 75-36-700-3 / race SCCL</strain>
    </source>
</reference>
<dbReference type="HOGENOM" id="CLU_135173_0_0_1"/>